<organism evidence="2 3">
    <name type="scientific">Speluncibacter jeojiensis</name>
    <dbReference type="NCBI Taxonomy" id="2710754"/>
    <lineage>
        <taxon>Bacteria</taxon>
        <taxon>Bacillati</taxon>
        <taxon>Actinomycetota</taxon>
        <taxon>Actinomycetes</taxon>
        <taxon>Mycobacteriales</taxon>
        <taxon>Speluncibacteraceae</taxon>
        <taxon>Speluncibacter</taxon>
    </lineage>
</organism>
<evidence type="ECO:0000256" key="1">
    <source>
        <dbReference type="SAM" id="MobiDB-lite"/>
    </source>
</evidence>
<dbReference type="EMBL" id="JANRHA010000002">
    <property type="protein sequence ID" value="MDG3013759.1"/>
    <property type="molecule type" value="Genomic_DNA"/>
</dbReference>
<gene>
    <name evidence="2" type="ORF">NVS88_04210</name>
</gene>
<evidence type="ECO:0000313" key="2">
    <source>
        <dbReference type="EMBL" id="MDG3013759.1"/>
    </source>
</evidence>
<feature type="compositionally biased region" description="Basic and acidic residues" evidence="1">
    <location>
        <begin position="90"/>
        <end position="100"/>
    </location>
</feature>
<accession>A0A9X4RCQ7</accession>
<dbReference type="Gene3D" id="3.30.429.10">
    <property type="entry name" value="Macrophage Migration Inhibitory Factor"/>
    <property type="match status" value="1"/>
</dbReference>
<feature type="region of interest" description="Disordered" evidence="1">
    <location>
        <begin position="86"/>
        <end position="107"/>
    </location>
</feature>
<protein>
    <submittedName>
        <fullName evidence="2">Uncharacterized protein</fullName>
    </submittedName>
</protein>
<name>A0A9X4RCQ7_9ACTN</name>
<keyword evidence="3" id="KW-1185">Reference proteome</keyword>
<dbReference type="SUPFAM" id="SSF55331">
    <property type="entry name" value="Tautomerase/MIF"/>
    <property type="match status" value="1"/>
</dbReference>
<dbReference type="InterPro" id="IPR014347">
    <property type="entry name" value="Tautomerase/MIF_sf"/>
</dbReference>
<sequence>MTSGLLTSRLQRRNIHSRLPGSERTMFIQLSFNGRPPERKCALFQAIVANLRLFADAPEGGILMVVFETARENFWAAGRVIDPSTGYDGRMTEPDADRCATDGATLG</sequence>
<dbReference type="Proteomes" id="UP001152755">
    <property type="component" value="Unassembled WGS sequence"/>
</dbReference>
<dbReference type="AlphaFoldDB" id="A0A9X4RCQ7"/>
<proteinExistence type="predicted"/>
<evidence type="ECO:0000313" key="3">
    <source>
        <dbReference type="Proteomes" id="UP001152755"/>
    </source>
</evidence>
<reference evidence="2" key="1">
    <citation type="submission" date="2022-08" db="EMBL/GenBank/DDBJ databases">
        <title>Genome analysis of Corynebacteriales strain.</title>
        <authorList>
            <person name="Lee S.D."/>
        </authorList>
    </citation>
    <scope>NUCLEOTIDE SEQUENCE</scope>
    <source>
        <strain evidence="2">D3-21</strain>
    </source>
</reference>
<comment type="caution">
    <text evidence="2">The sequence shown here is derived from an EMBL/GenBank/DDBJ whole genome shotgun (WGS) entry which is preliminary data.</text>
</comment>